<dbReference type="RefSeq" id="WP_284222209.1">
    <property type="nucleotide sequence ID" value="NZ_BSOY01000024.1"/>
</dbReference>
<organism evidence="1 2">
    <name type="scientific">Brevundimonas denitrificans</name>
    <dbReference type="NCBI Taxonomy" id="1443434"/>
    <lineage>
        <taxon>Bacteria</taxon>
        <taxon>Pseudomonadati</taxon>
        <taxon>Pseudomonadota</taxon>
        <taxon>Alphaproteobacteria</taxon>
        <taxon>Caulobacterales</taxon>
        <taxon>Caulobacteraceae</taxon>
        <taxon>Brevundimonas</taxon>
    </lineage>
</organism>
<comment type="caution">
    <text evidence="1">The sequence shown here is derived from an EMBL/GenBank/DDBJ whole genome shotgun (WGS) entry which is preliminary data.</text>
</comment>
<evidence type="ECO:0000313" key="1">
    <source>
        <dbReference type="EMBL" id="GLS01353.1"/>
    </source>
</evidence>
<dbReference type="InterPro" id="IPR053745">
    <property type="entry name" value="Viral_Tail_Comp_sf"/>
</dbReference>
<name>A0ABQ6BNA1_9CAUL</name>
<dbReference type="InterPro" id="IPR021508">
    <property type="entry name" value="Gp17-like"/>
</dbReference>
<accession>A0ABQ6BNA1</accession>
<dbReference type="Pfam" id="PF11367">
    <property type="entry name" value="Tail_completion_gp17"/>
    <property type="match status" value="1"/>
</dbReference>
<proteinExistence type="predicted"/>
<gene>
    <name evidence="1" type="ORF">GCM10007859_13660</name>
</gene>
<dbReference type="Proteomes" id="UP001156921">
    <property type="component" value="Unassembled WGS sequence"/>
</dbReference>
<evidence type="ECO:0008006" key="3">
    <source>
        <dbReference type="Google" id="ProtNLM"/>
    </source>
</evidence>
<sequence>MSAHELALQKALIAHLKADATVQALLGEPARIWDAAPPDGAFPHLLIGRGESRPVGADGGGVEQALTLTIVSRFRGTEEAKAVLAAVRVALNDAALEADGVRTVSLRVPFADVFPSPDGARTFAVLRVRAVTEEVET</sequence>
<evidence type="ECO:0000313" key="2">
    <source>
        <dbReference type="Proteomes" id="UP001156921"/>
    </source>
</evidence>
<protein>
    <recommendedName>
        <fullName evidence="3">DUF3168 domain-containing protein</fullName>
    </recommendedName>
</protein>
<reference evidence="2" key="1">
    <citation type="journal article" date="2019" name="Int. J. Syst. Evol. Microbiol.">
        <title>The Global Catalogue of Microorganisms (GCM) 10K type strain sequencing project: providing services to taxonomists for standard genome sequencing and annotation.</title>
        <authorList>
            <consortium name="The Broad Institute Genomics Platform"/>
            <consortium name="The Broad Institute Genome Sequencing Center for Infectious Disease"/>
            <person name="Wu L."/>
            <person name="Ma J."/>
        </authorList>
    </citation>
    <scope>NUCLEOTIDE SEQUENCE [LARGE SCALE GENOMIC DNA]</scope>
    <source>
        <strain evidence="2">NBRC 110107</strain>
    </source>
</reference>
<dbReference type="EMBL" id="BSOY01000024">
    <property type="protein sequence ID" value="GLS01353.1"/>
    <property type="molecule type" value="Genomic_DNA"/>
</dbReference>
<keyword evidence="2" id="KW-1185">Reference proteome</keyword>
<dbReference type="Gene3D" id="3.30.2000.30">
    <property type="match status" value="1"/>
</dbReference>